<dbReference type="SMART" id="SM00355">
    <property type="entry name" value="ZnF_C2H2"/>
    <property type="match status" value="4"/>
</dbReference>
<dbReference type="PROSITE" id="PS50157">
    <property type="entry name" value="ZINC_FINGER_C2H2_2"/>
    <property type="match status" value="3"/>
</dbReference>
<dbReference type="InterPro" id="IPR036236">
    <property type="entry name" value="Znf_C2H2_sf"/>
</dbReference>
<organism evidence="9 10">
    <name type="scientific">Galendromus occidentalis</name>
    <name type="common">western predatory mite</name>
    <dbReference type="NCBI Taxonomy" id="34638"/>
    <lineage>
        <taxon>Eukaryota</taxon>
        <taxon>Metazoa</taxon>
        <taxon>Ecdysozoa</taxon>
        <taxon>Arthropoda</taxon>
        <taxon>Chelicerata</taxon>
        <taxon>Arachnida</taxon>
        <taxon>Acari</taxon>
        <taxon>Parasitiformes</taxon>
        <taxon>Mesostigmata</taxon>
        <taxon>Gamasina</taxon>
        <taxon>Phytoseioidea</taxon>
        <taxon>Phytoseiidae</taxon>
        <taxon>Typhlodrominae</taxon>
        <taxon>Galendromus</taxon>
    </lineage>
</organism>
<dbReference type="Proteomes" id="UP000694867">
    <property type="component" value="Unplaced"/>
</dbReference>
<keyword evidence="4" id="KW-0862">Zinc</keyword>
<dbReference type="PANTHER" id="PTHR24388">
    <property type="entry name" value="ZINC FINGER PROTEIN"/>
    <property type="match status" value="1"/>
</dbReference>
<keyword evidence="5" id="KW-0539">Nucleus</keyword>
<dbReference type="SUPFAM" id="SSF57667">
    <property type="entry name" value="beta-beta-alpha zinc fingers"/>
    <property type="match status" value="2"/>
</dbReference>
<keyword evidence="3 7" id="KW-0863">Zinc-finger</keyword>
<evidence type="ECO:0000256" key="4">
    <source>
        <dbReference type="ARBA" id="ARBA00022833"/>
    </source>
</evidence>
<feature type="domain" description="C2H2-type" evidence="8">
    <location>
        <begin position="128"/>
        <end position="155"/>
    </location>
</feature>
<dbReference type="AlphaFoldDB" id="A0AAJ7SH47"/>
<dbReference type="GO" id="GO:0000981">
    <property type="term" value="F:DNA-binding transcription factor activity, RNA polymerase II-specific"/>
    <property type="evidence" value="ECO:0007669"/>
    <property type="project" value="TreeGrafter"/>
</dbReference>
<evidence type="ECO:0000256" key="6">
    <source>
        <dbReference type="ARBA" id="ARBA00037948"/>
    </source>
</evidence>
<keyword evidence="9" id="KW-1185">Reference proteome</keyword>
<dbReference type="GO" id="GO:0008270">
    <property type="term" value="F:zinc ion binding"/>
    <property type="evidence" value="ECO:0007669"/>
    <property type="project" value="UniProtKB-KW"/>
</dbReference>
<reference evidence="10" key="1">
    <citation type="submission" date="2025-08" db="UniProtKB">
        <authorList>
            <consortium name="RefSeq"/>
        </authorList>
    </citation>
    <scope>IDENTIFICATION</scope>
</reference>
<keyword evidence="2" id="KW-0677">Repeat</keyword>
<feature type="domain" description="C2H2-type" evidence="8">
    <location>
        <begin position="184"/>
        <end position="211"/>
    </location>
</feature>
<dbReference type="Gene3D" id="3.30.160.60">
    <property type="entry name" value="Classic Zinc Finger"/>
    <property type="match status" value="3"/>
</dbReference>
<dbReference type="RefSeq" id="XP_028968663.1">
    <property type="nucleotide sequence ID" value="XM_029112830.1"/>
</dbReference>
<keyword evidence="1" id="KW-0479">Metal-binding</keyword>
<proteinExistence type="inferred from homology"/>
<sequence length="211" mass="24495">MADSRCEEQNTKFFSALGDPGKASITAKRNPKQIQETIIGTNETDQFFGVSGEMIPPAPKPKVAAREASKSFGFTSDFQSIDQEVMLRQEDDLLNPFLFRCNQCPLRFNTAQFLRKHKAKVHGEPLPYKCHRCNFSSADYAYYRRHLMMHSEVKPFGCTFCSYASAYKHNLKSHIKNMHGEYLIKCPQCFEKFITTEELDRHIRYQHFMTK</sequence>
<dbReference type="Pfam" id="PF00096">
    <property type="entry name" value="zf-C2H2"/>
    <property type="match status" value="2"/>
</dbReference>
<dbReference type="InterPro" id="IPR050527">
    <property type="entry name" value="Snail/Krueppel_Znf"/>
</dbReference>
<feature type="domain" description="C2H2-type" evidence="8">
    <location>
        <begin position="99"/>
        <end position="127"/>
    </location>
</feature>
<name>A0AAJ7SH47_9ACAR</name>
<evidence type="ECO:0000256" key="2">
    <source>
        <dbReference type="ARBA" id="ARBA00022737"/>
    </source>
</evidence>
<comment type="similarity">
    <text evidence="6">Belongs to the snail C2H2-type zinc-finger protein family.</text>
</comment>
<evidence type="ECO:0000256" key="7">
    <source>
        <dbReference type="PROSITE-ProRule" id="PRU00042"/>
    </source>
</evidence>
<dbReference type="PROSITE" id="PS00028">
    <property type="entry name" value="ZINC_FINGER_C2H2_1"/>
    <property type="match status" value="2"/>
</dbReference>
<evidence type="ECO:0000313" key="10">
    <source>
        <dbReference type="RefSeq" id="XP_028968663.1"/>
    </source>
</evidence>
<dbReference type="GeneID" id="114828489"/>
<evidence type="ECO:0000256" key="1">
    <source>
        <dbReference type="ARBA" id="ARBA00022723"/>
    </source>
</evidence>
<dbReference type="GO" id="GO:0000978">
    <property type="term" value="F:RNA polymerase II cis-regulatory region sequence-specific DNA binding"/>
    <property type="evidence" value="ECO:0007669"/>
    <property type="project" value="TreeGrafter"/>
</dbReference>
<gene>
    <name evidence="10" type="primary">LOC114828489</name>
</gene>
<evidence type="ECO:0000256" key="3">
    <source>
        <dbReference type="ARBA" id="ARBA00022771"/>
    </source>
</evidence>
<evidence type="ECO:0000259" key="8">
    <source>
        <dbReference type="PROSITE" id="PS50157"/>
    </source>
</evidence>
<evidence type="ECO:0000313" key="9">
    <source>
        <dbReference type="Proteomes" id="UP000694867"/>
    </source>
</evidence>
<protein>
    <submittedName>
        <fullName evidence="10">Protein krueppel-like</fullName>
    </submittedName>
</protein>
<dbReference type="PANTHER" id="PTHR24388:SF99">
    <property type="entry name" value="GASTRULA ZINC FINGER PROTEIN XLCGF52.1-LIKE ISOFORM X1-RELATED"/>
    <property type="match status" value="1"/>
</dbReference>
<dbReference type="KEGG" id="goe:114828489"/>
<accession>A0AAJ7SH47</accession>
<dbReference type="InterPro" id="IPR013087">
    <property type="entry name" value="Znf_C2H2_type"/>
</dbReference>
<evidence type="ECO:0000256" key="5">
    <source>
        <dbReference type="ARBA" id="ARBA00023242"/>
    </source>
</evidence>